<keyword evidence="5 7" id="KW-1133">Transmembrane helix</keyword>
<accession>A0ABW3VCL2</accession>
<evidence type="ECO:0000259" key="9">
    <source>
        <dbReference type="PROSITE" id="PS50928"/>
    </source>
</evidence>
<feature type="transmembrane region" description="Helical" evidence="7">
    <location>
        <begin position="160"/>
        <end position="188"/>
    </location>
</feature>
<dbReference type="EMBL" id="JBHTMB010000026">
    <property type="protein sequence ID" value="MFD1232521.1"/>
    <property type="molecule type" value="Genomic_DNA"/>
</dbReference>
<feature type="domain" description="ABC transmembrane type-1" evidence="9">
    <location>
        <begin position="121"/>
        <end position="323"/>
    </location>
</feature>
<evidence type="ECO:0000256" key="7">
    <source>
        <dbReference type="RuleBase" id="RU363032"/>
    </source>
</evidence>
<sequence>MSVIDQVGTEPAAPAPPGRPAAKRGHPFGRYVLRRLGSGVLVIVLVAVTVFVVTRVASDPARTLAGPEATQEQYEAVRASLGLDQPLLTQFVDYVRDLAALDFGISYWQNVPVSGLIATFLPNTVLLVVVAILFAVLAGIPLGIAAALRPGSNADQATAAFALLGLSLPQFWLGAMLILLFAVTLGWLPTSGQGGIEHIILPAITLGLPSMGRIAQITRTTMIDELASQHILVARAKGLGGGYVVFRHALRNVMVPVTTIISFETVYALAGYSVIVETVFAWPGVGALAIQAIQRQDLTLVQGIVFVIAVVVVLWNLLTDLVYRAIDPRIELR</sequence>
<evidence type="ECO:0000313" key="11">
    <source>
        <dbReference type="Proteomes" id="UP001597182"/>
    </source>
</evidence>
<protein>
    <submittedName>
        <fullName evidence="10">ABC transporter permease</fullName>
    </submittedName>
</protein>
<dbReference type="PANTHER" id="PTHR43163">
    <property type="entry name" value="DIPEPTIDE TRANSPORT SYSTEM PERMEASE PROTEIN DPPB-RELATED"/>
    <property type="match status" value="1"/>
</dbReference>
<dbReference type="Pfam" id="PF19300">
    <property type="entry name" value="BPD_transp_1_N"/>
    <property type="match status" value="1"/>
</dbReference>
<comment type="similarity">
    <text evidence="7">Belongs to the binding-protein-dependent transport system permease family.</text>
</comment>
<dbReference type="Proteomes" id="UP001597182">
    <property type="component" value="Unassembled WGS sequence"/>
</dbReference>
<keyword evidence="4 7" id="KW-0812">Transmembrane</keyword>
<reference evidence="11" key="1">
    <citation type="journal article" date="2019" name="Int. J. Syst. Evol. Microbiol.">
        <title>The Global Catalogue of Microorganisms (GCM) 10K type strain sequencing project: providing services to taxonomists for standard genome sequencing and annotation.</title>
        <authorList>
            <consortium name="The Broad Institute Genomics Platform"/>
            <consortium name="The Broad Institute Genome Sequencing Center for Infectious Disease"/>
            <person name="Wu L."/>
            <person name="Ma J."/>
        </authorList>
    </citation>
    <scope>NUCLEOTIDE SEQUENCE [LARGE SCALE GENOMIC DNA]</scope>
    <source>
        <strain evidence="11">CCUG 49018</strain>
    </source>
</reference>
<keyword evidence="2 7" id="KW-0813">Transport</keyword>
<proteinExistence type="inferred from homology"/>
<feature type="transmembrane region" description="Helical" evidence="7">
    <location>
        <begin position="36"/>
        <end position="57"/>
    </location>
</feature>
<evidence type="ECO:0000256" key="4">
    <source>
        <dbReference type="ARBA" id="ARBA00022692"/>
    </source>
</evidence>
<dbReference type="InterPro" id="IPR045621">
    <property type="entry name" value="BPD_transp_1_N"/>
</dbReference>
<evidence type="ECO:0000256" key="5">
    <source>
        <dbReference type="ARBA" id="ARBA00022989"/>
    </source>
</evidence>
<dbReference type="PANTHER" id="PTHR43163:SF6">
    <property type="entry name" value="DIPEPTIDE TRANSPORT SYSTEM PERMEASE PROTEIN DPPB-RELATED"/>
    <property type="match status" value="1"/>
</dbReference>
<organism evidence="10 11">
    <name type="scientific">Pseudonocardia benzenivorans</name>
    <dbReference type="NCBI Taxonomy" id="228005"/>
    <lineage>
        <taxon>Bacteria</taxon>
        <taxon>Bacillati</taxon>
        <taxon>Actinomycetota</taxon>
        <taxon>Actinomycetes</taxon>
        <taxon>Pseudonocardiales</taxon>
        <taxon>Pseudonocardiaceae</taxon>
        <taxon>Pseudonocardia</taxon>
    </lineage>
</organism>
<dbReference type="Pfam" id="PF00528">
    <property type="entry name" value="BPD_transp_1"/>
    <property type="match status" value="1"/>
</dbReference>
<keyword evidence="11" id="KW-1185">Reference proteome</keyword>
<name>A0ABW3VCL2_9PSEU</name>
<dbReference type="Gene3D" id="1.10.3720.10">
    <property type="entry name" value="MetI-like"/>
    <property type="match status" value="1"/>
</dbReference>
<evidence type="ECO:0000256" key="3">
    <source>
        <dbReference type="ARBA" id="ARBA00022475"/>
    </source>
</evidence>
<feature type="region of interest" description="Disordered" evidence="8">
    <location>
        <begin position="1"/>
        <end position="22"/>
    </location>
</feature>
<evidence type="ECO:0000256" key="2">
    <source>
        <dbReference type="ARBA" id="ARBA00022448"/>
    </source>
</evidence>
<keyword evidence="3" id="KW-1003">Cell membrane</keyword>
<feature type="transmembrane region" description="Helical" evidence="7">
    <location>
        <begin position="125"/>
        <end position="148"/>
    </location>
</feature>
<dbReference type="InterPro" id="IPR035906">
    <property type="entry name" value="MetI-like_sf"/>
</dbReference>
<dbReference type="SUPFAM" id="SSF161098">
    <property type="entry name" value="MetI-like"/>
    <property type="match status" value="1"/>
</dbReference>
<evidence type="ECO:0000313" key="10">
    <source>
        <dbReference type="EMBL" id="MFD1232521.1"/>
    </source>
</evidence>
<dbReference type="PROSITE" id="PS50928">
    <property type="entry name" value="ABC_TM1"/>
    <property type="match status" value="1"/>
</dbReference>
<dbReference type="InterPro" id="IPR000515">
    <property type="entry name" value="MetI-like"/>
</dbReference>
<dbReference type="CDD" id="cd06261">
    <property type="entry name" value="TM_PBP2"/>
    <property type="match status" value="1"/>
</dbReference>
<evidence type="ECO:0000256" key="8">
    <source>
        <dbReference type="SAM" id="MobiDB-lite"/>
    </source>
</evidence>
<evidence type="ECO:0000256" key="1">
    <source>
        <dbReference type="ARBA" id="ARBA00004651"/>
    </source>
</evidence>
<evidence type="ECO:0000256" key="6">
    <source>
        <dbReference type="ARBA" id="ARBA00023136"/>
    </source>
</evidence>
<feature type="transmembrane region" description="Helical" evidence="7">
    <location>
        <begin position="300"/>
        <end position="318"/>
    </location>
</feature>
<comment type="subcellular location">
    <subcellularLocation>
        <location evidence="1 7">Cell membrane</location>
        <topology evidence="1 7">Multi-pass membrane protein</topology>
    </subcellularLocation>
</comment>
<gene>
    <name evidence="10" type="ORF">ACFQ34_04425</name>
</gene>
<keyword evidence="6 7" id="KW-0472">Membrane</keyword>
<feature type="transmembrane region" description="Helical" evidence="7">
    <location>
        <begin position="266"/>
        <end position="288"/>
    </location>
</feature>
<dbReference type="RefSeq" id="WP_103380461.1">
    <property type="nucleotide sequence ID" value="NZ_BAABKS010000085.1"/>
</dbReference>
<comment type="caution">
    <text evidence="10">The sequence shown here is derived from an EMBL/GenBank/DDBJ whole genome shotgun (WGS) entry which is preliminary data.</text>
</comment>